<comment type="caution">
    <text evidence="5">The sequence shown here is derived from an EMBL/GenBank/DDBJ whole genome shotgun (WGS) entry which is preliminary data.</text>
</comment>
<dbReference type="Pfam" id="PF22936">
    <property type="entry name" value="Pol_BBD"/>
    <property type="match status" value="1"/>
</dbReference>
<evidence type="ECO:0000256" key="2">
    <source>
        <dbReference type="SAM" id="Coils"/>
    </source>
</evidence>
<evidence type="ECO:0000256" key="3">
    <source>
        <dbReference type="SAM" id="MobiDB-lite"/>
    </source>
</evidence>
<evidence type="ECO:0000259" key="4">
    <source>
        <dbReference type="PROSITE" id="PS50158"/>
    </source>
</evidence>
<dbReference type="AlphaFoldDB" id="A0AA88R8E4"/>
<proteinExistence type="predicted"/>
<dbReference type="SUPFAM" id="SSF57756">
    <property type="entry name" value="Retrovirus zinc finger-like domains"/>
    <property type="match status" value="1"/>
</dbReference>
<dbReference type="Proteomes" id="UP001187471">
    <property type="component" value="Unassembled WGS sequence"/>
</dbReference>
<name>A0AA88R8E4_9ASTE</name>
<dbReference type="SMART" id="SM00343">
    <property type="entry name" value="ZnF_C2HC"/>
    <property type="match status" value="1"/>
</dbReference>
<gene>
    <name evidence="5" type="ORF">RJ640_007009</name>
</gene>
<protein>
    <recommendedName>
        <fullName evidence="4">CCHC-type domain-containing protein</fullName>
    </recommendedName>
</protein>
<sequence length="492" mass="55383">MAIKFDNYKKCANQTMKQHLRAMSNMIRELKAADNNLTDEQTLRRHLELEDERLGAAKASEAYAAEFFPCGTSRSKQNRGGGNGNQGGVRPAQKKGKTSKGKRGKKGKKDKSKMTCYNCNKKGHFARECTTAKRILLNPFSDCFVASCVLVAKSIHVWIVDSGAADHIIREGIGFVEYHRVPSGSKRVYMGNQSSVEVLGIGTYKVEMREGRALYLHNVLCAMGIRRNLLSVLSLLKLGFSFQFKDNKLTSLIVYPQNQYRPLLKTLRTEKKPDLSLLRPCGLVAYVRNTSHQHGKLGPRGKKSIFIRGDVSTEVELYELEDPDVRISGRPVETEKLIPQPPNDKGSALHTRNDKELIAASKRWLSSNFDMKDMGEANYMLGVNIFRDRSKRLLGLSQKGYLEEILERIQMHKSKPIDTLAAKGDLSLKNCPKTPKEKEKMTHVPYSGVIGSLMYSMMCTRPDICYAIGLVSRYQLNPSIAHWQAVKRILLP</sequence>
<feature type="domain" description="CCHC-type" evidence="4">
    <location>
        <begin position="116"/>
        <end position="129"/>
    </location>
</feature>
<keyword evidence="1" id="KW-0862">Zinc</keyword>
<dbReference type="EMBL" id="JAVXUO010001545">
    <property type="protein sequence ID" value="KAK2981308.1"/>
    <property type="molecule type" value="Genomic_DNA"/>
</dbReference>
<dbReference type="PANTHER" id="PTHR47592">
    <property type="entry name" value="PBF68 PROTEIN"/>
    <property type="match status" value="1"/>
</dbReference>
<organism evidence="5 6">
    <name type="scientific">Escallonia rubra</name>
    <dbReference type="NCBI Taxonomy" id="112253"/>
    <lineage>
        <taxon>Eukaryota</taxon>
        <taxon>Viridiplantae</taxon>
        <taxon>Streptophyta</taxon>
        <taxon>Embryophyta</taxon>
        <taxon>Tracheophyta</taxon>
        <taxon>Spermatophyta</taxon>
        <taxon>Magnoliopsida</taxon>
        <taxon>eudicotyledons</taxon>
        <taxon>Gunneridae</taxon>
        <taxon>Pentapetalae</taxon>
        <taxon>asterids</taxon>
        <taxon>campanulids</taxon>
        <taxon>Escalloniales</taxon>
        <taxon>Escalloniaceae</taxon>
        <taxon>Escallonia</taxon>
    </lineage>
</organism>
<keyword evidence="2" id="KW-0175">Coiled coil</keyword>
<dbReference type="PROSITE" id="PS50158">
    <property type="entry name" value="ZF_CCHC"/>
    <property type="match status" value="1"/>
</dbReference>
<feature type="coiled-coil region" evidence="2">
    <location>
        <begin position="13"/>
        <end position="50"/>
    </location>
</feature>
<dbReference type="InterPro" id="IPR036875">
    <property type="entry name" value="Znf_CCHC_sf"/>
</dbReference>
<evidence type="ECO:0000256" key="1">
    <source>
        <dbReference type="PROSITE-ProRule" id="PRU00047"/>
    </source>
</evidence>
<dbReference type="GO" id="GO:0003676">
    <property type="term" value="F:nucleic acid binding"/>
    <property type="evidence" value="ECO:0007669"/>
    <property type="project" value="InterPro"/>
</dbReference>
<dbReference type="InterPro" id="IPR001878">
    <property type="entry name" value="Znf_CCHC"/>
</dbReference>
<dbReference type="InterPro" id="IPR054722">
    <property type="entry name" value="PolX-like_BBD"/>
</dbReference>
<dbReference type="GO" id="GO:0008270">
    <property type="term" value="F:zinc ion binding"/>
    <property type="evidence" value="ECO:0007669"/>
    <property type="project" value="UniProtKB-KW"/>
</dbReference>
<feature type="compositionally biased region" description="Basic residues" evidence="3">
    <location>
        <begin position="92"/>
        <end position="111"/>
    </location>
</feature>
<keyword evidence="1" id="KW-0863">Zinc-finger</keyword>
<dbReference type="Pfam" id="PF00098">
    <property type="entry name" value="zf-CCHC"/>
    <property type="match status" value="1"/>
</dbReference>
<keyword evidence="1" id="KW-0479">Metal-binding</keyword>
<accession>A0AA88R8E4</accession>
<dbReference type="Gene3D" id="4.10.60.10">
    <property type="entry name" value="Zinc finger, CCHC-type"/>
    <property type="match status" value="1"/>
</dbReference>
<dbReference type="PANTHER" id="PTHR47592:SF27">
    <property type="entry name" value="OS08G0421700 PROTEIN"/>
    <property type="match status" value="1"/>
</dbReference>
<keyword evidence="6" id="KW-1185">Reference proteome</keyword>
<evidence type="ECO:0000313" key="5">
    <source>
        <dbReference type="EMBL" id="KAK2981308.1"/>
    </source>
</evidence>
<reference evidence="5" key="1">
    <citation type="submission" date="2022-12" db="EMBL/GenBank/DDBJ databases">
        <title>Draft genome assemblies for two species of Escallonia (Escalloniales).</title>
        <authorList>
            <person name="Chanderbali A."/>
            <person name="Dervinis C."/>
            <person name="Anghel I."/>
            <person name="Soltis D."/>
            <person name="Soltis P."/>
            <person name="Zapata F."/>
        </authorList>
    </citation>
    <scope>NUCLEOTIDE SEQUENCE</scope>
    <source>
        <strain evidence="5">UCBG92.1500</strain>
        <tissue evidence="5">Leaf</tissue>
    </source>
</reference>
<evidence type="ECO:0000313" key="6">
    <source>
        <dbReference type="Proteomes" id="UP001187471"/>
    </source>
</evidence>
<feature type="region of interest" description="Disordered" evidence="3">
    <location>
        <begin position="71"/>
        <end position="113"/>
    </location>
</feature>